<protein>
    <submittedName>
        <fullName evidence="1">Uncharacterized protein</fullName>
    </submittedName>
</protein>
<accession>A0A5C4M3V3</accession>
<comment type="caution">
    <text evidence="1">The sequence shown here is derived from an EMBL/GenBank/DDBJ whole genome shotgun (WGS) entry which is preliminary data.</text>
</comment>
<dbReference type="EMBL" id="VDFR01000257">
    <property type="protein sequence ID" value="TNC24737.1"/>
    <property type="molecule type" value="Genomic_DNA"/>
</dbReference>
<dbReference type="EMBL" id="VDFR01000069">
    <property type="protein sequence ID" value="TNC45198.1"/>
    <property type="molecule type" value="Genomic_DNA"/>
</dbReference>
<dbReference type="Proteomes" id="UP000306740">
    <property type="component" value="Unassembled WGS sequence"/>
</dbReference>
<dbReference type="AlphaFoldDB" id="A0A5C4M3V3"/>
<reference evidence="1 3" key="1">
    <citation type="submission" date="2019-05" db="EMBL/GenBank/DDBJ databases">
        <title>Mumia sp. nov., isolated from the intestinal contents of plateau pika (Ochotona curzoniae) in the Qinghai-Tibet plateau of China.</title>
        <authorList>
            <person name="Tian Z."/>
        </authorList>
    </citation>
    <scope>NUCLEOTIDE SEQUENCE [LARGE SCALE GENOMIC DNA]</scope>
    <source>
        <strain evidence="3">527</strain>
        <strain evidence="1">Z527</strain>
    </source>
</reference>
<evidence type="ECO:0000313" key="2">
    <source>
        <dbReference type="EMBL" id="TNC45198.1"/>
    </source>
</evidence>
<evidence type="ECO:0000313" key="1">
    <source>
        <dbReference type="EMBL" id="TNC24737.1"/>
    </source>
</evidence>
<proteinExistence type="predicted"/>
<name>A0A5C4M3V3_9ACTN</name>
<sequence>MIASTVPVASIFTEPLAGTFTHPLRRPMTSGVSSSTSAPDSFDTPWMTTLELAVPATLVTCIRSRMFLTSSGGRIRSMFVLVTGIVAPLVRVSGSGALASTLNCCGPPIV</sequence>
<evidence type="ECO:0000313" key="3">
    <source>
        <dbReference type="Proteomes" id="UP000306740"/>
    </source>
</evidence>
<gene>
    <name evidence="2" type="ORF">FHE65_15410</name>
    <name evidence="1" type="ORF">FHE65_35035</name>
</gene>
<organism evidence="1 3">
    <name type="scientific">Mumia zhuanghuii</name>
    <dbReference type="NCBI Taxonomy" id="2585211"/>
    <lineage>
        <taxon>Bacteria</taxon>
        <taxon>Bacillati</taxon>
        <taxon>Actinomycetota</taxon>
        <taxon>Actinomycetes</taxon>
        <taxon>Propionibacteriales</taxon>
        <taxon>Nocardioidaceae</taxon>
        <taxon>Mumia</taxon>
    </lineage>
</organism>